<accession>A0ABU0CQ90</accession>
<keyword evidence="3" id="KW-1185">Reference proteome</keyword>
<dbReference type="Proteomes" id="UP001232445">
    <property type="component" value="Unassembled WGS sequence"/>
</dbReference>
<dbReference type="GO" id="GO:0016829">
    <property type="term" value="F:lyase activity"/>
    <property type="evidence" value="ECO:0007669"/>
    <property type="project" value="UniProtKB-KW"/>
</dbReference>
<evidence type="ECO:0000313" key="3">
    <source>
        <dbReference type="Proteomes" id="UP001232445"/>
    </source>
</evidence>
<comment type="caution">
    <text evidence="2">The sequence shown here is derived from an EMBL/GenBank/DDBJ whole genome shotgun (WGS) entry which is preliminary data.</text>
</comment>
<dbReference type="Pfam" id="PF22888">
    <property type="entry name" value="FIMAH"/>
    <property type="match status" value="1"/>
</dbReference>
<dbReference type="PANTHER" id="PTHR40274:SF3">
    <property type="entry name" value="VIRGINIAMYCIN B LYASE"/>
    <property type="match status" value="1"/>
</dbReference>
<protein>
    <submittedName>
        <fullName evidence="2">Streptogramin lyase</fullName>
    </submittedName>
</protein>
<proteinExistence type="predicted"/>
<name>A0ABU0CQ90_9BACI</name>
<dbReference type="InterPro" id="IPR054470">
    <property type="entry name" value="FIMAH_dom"/>
</dbReference>
<dbReference type="InterPro" id="IPR051344">
    <property type="entry name" value="Vgb"/>
</dbReference>
<gene>
    <name evidence="2" type="ORF">J2S00_001364</name>
</gene>
<dbReference type="Gene3D" id="2.130.10.10">
    <property type="entry name" value="YVTN repeat-like/Quinoprotein amine dehydrogenase"/>
    <property type="match status" value="2"/>
</dbReference>
<dbReference type="RefSeq" id="WP_307337163.1">
    <property type="nucleotide sequence ID" value="NZ_JAUSUQ010000004.1"/>
</dbReference>
<organism evidence="2 3">
    <name type="scientific">Caldalkalibacillus uzonensis</name>
    <dbReference type="NCBI Taxonomy" id="353224"/>
    <lineage>
        <taxon>Bacteria</taxon>
        <taxon>Bacillati</taxon>
        <taxon>Bacillota</taxon>
        <taxon>Bacilli</taxon>
        <taxon>Bacillales</taxon>
        <taxon>Bacillaceae</taxon>
        <taxon>Caldalkalibacillus</taxon>
    </lineage>
</organism>
<sequence length="743" mass="83639">MTIMIMIVSFGFYNKTVAEDIEERIEHLGTAINSVVIPHAAYGKGPNGENWMYVVANGSPPNLNIIGVETGERVDNFPLEGAHTSWGLTVAPDGTLYIGSQRNGNLYRYIPGMDNIENLGRPISSETHLWRLVADDKGKIYGGTYPNGKVFQYDPETNQFRDYGQMVQSEWYVRSVAYGNGKIYAGTGNRQAHLVELDVETGEKEIIPLPEEYSSDTEVYDMSYVEGFLFARVTPSSTMLVYDTKTREWIDAFKNANGWDASPLGPSNKTYFKVDNKLYYFDVVTKESGPTGFSISGTDRSYGWYKIDDDNFPGLSLVSTNLRGRYYIYNPETGNNKIIQGDVLGSPVDIRSIHLGPDGNIYVGGYLSPGAMARIDTSTKQIEMLYGPGQIEAMATYQGKLYTGNYPDGQIWEYDPSEPWNYGKNPKQVAELSSNGQDRPFAFADAGNYLAIGTVPKGGSLEGALSFYDPETGETEVFRNVVENHSVISLAYKDGLIYGGTSIYGGIGINPVETEGKLFIWDVEKKEKVWEGSLIPGEQAISALAFDENGMLWGLTYGYIFKFNPETREVVQLKELYPYEWGTTFWAGGYLNFHKDGYLYGRAVNNIFKLDPETWEVETLVDGASYFAQDYMGDIYFSQIATQLYVYKLKYEDEPVSSETVMQLVELYKKTGNLEPPLYTQLKNSIKQSMYHEKEGRVTQAIKHLRRFLNHLNNPALDKYVSQDAKDTLNMTGETLLQEWENR</sequence>
<dbReference type="SUPFAM" id="SSF69322">
    <property type="entry name" value="Tricorn protease domain 2"/>
    <property type="match status" value="1"/>
</dbReference>
<dbReference type="EMBL" id="JAUSUQ010000004">
    <property type="protein sequence ID" value="MDQ0338578.1"/>
    <property type="molecule type" value="Genomic_DNA"/>
</dbReference>
<evidence type="ECO:0000313" key="2">
    <source>
        <dbReference type="EMBL" id="MDQ0338578.1"/>
    </source>
</evidence>
<feature type="domain" description="FIMAH" evidence="1">
    <location>
        <begin position="660"/>
        <end position="737"/>
    </location>
</feature>
<dbReference type="PANTHER" id="PTHR40274">
    <property type="entry name" value="VIRGINIAMYCIN B LYASE"/>
    <property type="match status" value="1"/>
</dbReference>
<dbReference type="SUPFAM" id="SSF50969">
    <property type="entry name" value="YVTN repeat-like/Quinoprotein amine dehydrogenase"/>
    <property type="match status" value="1"/>
</dbReference>
<evidence type="ECO:0000259" key="1">
    <source>
        <dbReference type="Pfam" id="PF22888"/>
    </source>
</evidence>
<reference evidence="2 3" key="1">
    <citation type="submission" date="2023-07" db="EMBL/GenBank/DDBJ databases">
        <title>Genomic Encyclopedia of Type Strains, Phase IV (KMG-IV): sequencing the most valuable type-strain genomes for metagenomic binning, comparative biology and taxonomic classification.</title>
        <authorList>
            <person name="Goeker M."/>
        </authorList>
    </citation>
    <scope>NUCLEOTIDE SEQUENCE [LARGE SCALE GENOMIC DNA]</scope>
    <source>
        <strain evidence="2 3">DSM 17740</strain>
    </source>
</reference>
<keyword evidence="2" id="KW-0456">Lyase</keyword>
<dbReference type="InterPro" id="IPR015943">
    <property type="entry name" value="WD40/YVTN_repeat-like_dom_sf"/>
</dbReference>
<dbReference type="InterPro" id="IPR011044">
    <property type="entry name" value="Quino_amine_DH_bsu"/>
</dbReference>